<sequence>MSGLRYTDTGASESHGDPWPTIQIMLDPSLAAQSAPSSGQSFFASSRNVGISGGNFYATQGHNISLTVNLNREGEANRLIAQAHRLDGQQPIVTQQRGEIDARRPMQPRDVGSGTNEIVQTFRRASEIPRFVWDTLKANQVKSNTVLPCLLKSLALERSGRTPKDHLWIVSYTLASHPHTPPQVRFVLSCTGSSIGRNPIFIFTPLPSKHLQYDKAIHNSIALLATELRKHQPDDRVYSIFAVDIVSSVWVHVWTRMTGIAAVKEPYKTVQLSYVTRSTFVQKDPPATHELRRATREDIPEVVRLWHMSDGCHPFTLDQEGTFREATALIESGQVWVYKLFDCGYPPRIVTIAAFARYSEKVATLTKLYTDPEWLLKTKEKVATFVRYKSSAHHIYGRIGFVGIGINSPAPEDIETWFEIGFDPARVKLGYE</sequence>
<accession>A0A9W8JP40</accession>
<dbReference type="EMBL" id="JANKHO010002792">
    <property type="protein sequence ID" value="KAJ3488726.1"/>
    <property type="molecule type" value="Genomic_DNA"/>
</dbReference>
<organism evidence="1 2">
    <name type="scientific">Agrocybe chaxingu</name>
    <dbReference type="NCBI Taxonomy" id="84603"/>
    <lineage>
        <taxon>Eukaryota</taxon>
        <taxon>Fungi</taxon>
        <taxon>Dikarya</taxon>
        <taxon>Basidiomycota</taxon>
        <taxon>Agaricomycotina</taxon>
        <taxon>Agaricomycetes</taxon>
        <taxon>Agaricomycetidae</taxon>
        <taxon>Agaricales</taxon>
        <taxon>Agaricineae</taxon>
        <taxon>Strophariaceae</taxon>
        <taxon>Agrocybe</taxon>
    </lineage>
</organism>
<dbReference type="SUPFAM" id="SSF55729">
    <property type="entry name" value="Acyl-CoA N-acyltransferases (Nat)"/>
    <property type="match status" value="1"/>
</dbReference>
<dbReference type="InterPro" id="IPR016181">
    <property type="entry name" value="Acyl_CoA_acyltransferase"/>
</dbReference>
<proteinExistence type="predicted"/>
<comment type="caution">
    <text evidence="1">The sequence shown here is derived from an EMBL/GenBank/DDBJ whole genome shotgun (WGS) entry which is preliminary data.</text>
</comment>
<name>A0A9W8JP40_9AGAR</name>
<gene>
    <name evidence="1" type="ORF">NLJ89_g11586</name>
</gene>
<dbReference type="OrthoDB" id="5372118at2759"/>
<evidence type="ECO:0000313" key="2">
    <source>
        <dbReference type="Proteomes" id="UP001148786"/>
    </source>
</evidence>
<dbReference type="Gene3D" id="3.40.630.30">
    <property type="match status" value="1"/>
</dbReference>
<dbReference type="Proteomes" id="UP001148786">
    <property type="component" value="Unassembled WGS sequence"/>
</dbReference>
<evidence type="ECO:0000313" key="1">
    <source>
        <dbReference type="EMBL" id="KAJ3488726.1"/>
    </source>
</evidence>
<dbReference type="AlphaFoldDB" id="A0A9W8JP40"/>
<reference evidence="1" key="1">
    <citation type="submission" date="2022-07" db="EMBL/GenBank/DDBJ databases">
        <title>Genome Sequence of Agrocybe chaxingu.</title>
        <authorList>
            <person name="Buettner E."/>
        </authorList>
    </citation>
    <scope>NUCLEOTIDE SEQUENCE</scope>
    <source>
        <strain evidence="1">MP-N11</strain>
    </source>
</reference>
<keyword evidence="2" id="KW-1185">Reference proteome</keyword>
<protein>
    <submittedName>
        <fullName evidence="1">Uncharacterized protein</fullName>
    </submittedName>
</protein>